<sequence length="186" mass="20693">MRSCTGIESYFRRSSGPGWALPGDAGHFKDPVTAQGIRDAYRYGRLLGEMLAPILGDRGGPDPQAIDAATAEWAAQRERDCVEIYQWTNVLATGLPPSPLEYEIYHRAQDHPEYAQTLSDIYNRVQTPSSMLPLTALPGLIIGALRQPTTSTQDVVADVRSQLQRLRNERNERNERRTLVRASSVG</sequence>
<dbReference type="Proteomes" id="UP001265083">
    <property type="component" value="Unassembled WGS sequence"/>
</dbReference>
<organism evidence="1 2">
    <name type="scientific">Gordonia westfalica</name>
    <dbReference type="NCBI Taxonomy" id="158898"/>
    <lineage>
        <taxon>Bacteria</taxon>
        <taxon>Bacillati</taxon>
        <taxon>Actinomycetota</taxon>
        <taxon>Actinomycetes</taxon>
        <taxon>Mycobacteriales</taxon>
        <taxon>Gordoniaceae</taxon>
        <taxon>Gordonia</taxon>
    </lineage>
</organism>
<evidence type="ECO:0000313" key="2">
    <source>
        <dbReference type="Proteomes" id="UP001265083"/>
    </source>
</evidence>
<protein>
    <submittedName>
        <fullName evidence="1">Uncharacterized protein</fullName>
    </submittedName>
</protein>
<accession>A0ABU2GMX9</accession>
<dbReference type="EMBL" id="JAVLUS010000001">
    <property type="protein sequence ID" value="MDS1112245.1"/>
    <property type="molecule type" value="Genomic_DNA"/>
</dbReference>
<gene>
    <name evidence="1" type="ORF">RD149_00515</name>
</gene>
<dbReference type="InterPro" id="IPR036188">
    <property type="entry name" value="FAD/NAD-bd_sf"/>
</dbReference>
<comment type="caution">
    <text evidence="1">The sequence shown here is derived from an EMBL/GenBank/DDBJ whole genome shotgun (WGS) entry which is preliminary data.</text>
</comment>
<name>A0ABU2GMX9_9ACTN</name>
<dbReference type="SUPFAM" id="SSF51905">
    <property type="entry name" value="FAD/NAD(P)-binding domain"/>
    <property type="match status" value="1"/>
</dbReference>
<dbReference type="RefSeq" id="WP_310948913.1">
    <property type="nucleotide sequence ID" value="NZ_JAVLUS010000001.1"/>
</dbReference>
<proteinExistence type="predicted"/>
<dbReference type="Gene3D" id="3.50.50.60">
    <property type="entry name" value="FAD/NAD(P)-binding domain"/>
    <property type="match status" value="1"/>
</dbReference>
<evidence type="ECO:0000313" key="1">
    <source>
        <dbReference type="EMBL" id="MDS1112245.1"/>
    </source>
</evidence>
<reference evidence="1 2" key="1">
    <citation type="submission" date="2023-08" db="EMBL/GenBank/DDBJ databases">
        <title>Bioegradation of LLDPE and BLDPE plastic by marine bacteria from coast plastic debris.</title>
        <authorList>
            <person name="Rong Z."/>
        </authorList>
    </citation>
    <scope>NUCLEOTIDE SEQUENCE [LARGE SCALE GENOMIC DNA]</scope>
    <source>
        <strain evidence="1 2">Z-2</strain>
    </source>
</reference>
<keyword evidence="2" id="KW-1185">Reference proteome</keyword>